<evidence type="ECO:0000256" key="5">
    <source>
        <dbReference type="ARBA" id="ARBA00022801"/>
    </source>
</evidence>
<dbReference type="CDD" id="cd07343">
    <property type="entry name" value="M48A_Zmpste24p_like"/>
    <property type="match status" value="1"/>
</dbReference>
<evidence type="ECO:0000256" key="13">
    <source>
        <dbReference type="RuleBase" id="RU003983"/>
    </source>
</evidence>
<evidence type="ECO:0000313" key="18">
    <source>
        <dbReference type="Proteomes" id="UP000031623"/>
    </source>
</evidence>
<dbReference type="InterPro" id="IPR001915">
    <property type="entry name" value="Peptidase_M48"/>
</dbReference>
<keyword evidence="8 14" id="KW-1133">Transmembrane helix</keyword>
<evidence type="ECO:0000256" key="6">
    <source>
        <dbReference type="ARBA" id="ARBA00022824"/>
    </source>
</evidence>
<evidence type="ECO:0000256" key="2">
    <source>
        <dbReference type="ARBA" id="ARBA00022670"/>
    </source>
</evidence>
<feature type="transmembrane region" description="Helical" evidence="14">
    <location>
        <begin position="150"/>
        <end position="169"/>
    </location>
</feature>
<dbReference type="EMBL" id="AP014633">
    <property type="protein sequence ID" value="BAP57955.1"/>
    <property type="molecule type" value="Genomic_DNA"/>
</dbReference>
<keyword evidence="6" id="KW-0256">Endoplasmic reticulum</keyword>
<dbReference type="OrthoDB" id="9781930at2"/>
<evidence type="ECO:0000259" key="16">
    <source>
        <dbReference type="Pfam" id="PF16491"/>
    </source>
</evidence>
<proteinExistence type="inferred from homology"/>
<dbReference type="KEGG" id="tig:THII_3658"/>
<evidence type="ECO:0000256" key="7">
    <source>
        <dbReference type="ARBA" id="ARBA00022833"/>
    </source>
</evidence>
<dbReference type="Pfam" id="PF16491">
    <property type="entry name" value="Peptidase_M48_N"/>
    <property type="match status" value="1"/>
</dbReference>
<evidence type="ECO:0000256" key="1">
    <source>
        <dbReference type="ARBA" id="ARBA00004477"/>
    </source>
</evidence>
<evidence type="ECO:0000259" key="15">
    <source>
        <dbReference type="Pfam" id="PF01435"/>
    </source>
</evidence>
<keyword evidence="2 13" id="KW-0645">Protease</keyword>
<keyword evidence="9 13" id="KW-0482">Metalloprotease</keyword>
<dbReference type="InterPro" id="IPR027057">
    <property type="entry name" value="CAXX_Prtase_1"/>
</dbReference>
<dbReference type="Pfam" id="PF01435">
    <property type="entry name" value="Peptidase_M48"/>
    <property type="match status" value="1"/>
</dbReference>
<keyword evidence="7 12" id="KW-0862">Zinc</keyword>
<feature type="transmembrane region" description="Helical" evidence="14">
    <location>
        <begin position="68"/>
        <end position="87"/>
    </location>
</feature>
<dbReference type="GO" id="GO:0046872">
    <property type="term" value="F:metal ion binding"/>
    <property type="evidence" value="ECO:0007669"/>
    <property type="project" value="UniProtKB-KW"/>
</dbReference>
<evidence type="ECO:0000256" key="12">
    <source>
        <dbReference type="PIRSR" id="PIRSR627057-2"/>
    </source>
</evidence>
<dbReference type="Proteomes" id="UP000031623">
    <property type="component" value="Chromosome"/>
</dbReference>
<dbReference type="InterPro" id="IPR032456">
    <property type="entry name" value="Peptidase_M48_N"/>
</dbReference>
<dbReference type="FunFam" id="3.30.2010.10:FF:000002">
    <property type="entry name" value="CAAX prenyl protease"/>
    <property type="match status" value="1"/>
</dbReference>
<evidence type="ECO:0000256" key="4">
    <source>
        <dbReference type="ARBA" id="ARBA00022723"/>
    </source>
</evidence>
<feature type="domain" description="CAAX prenyl protease 1 N-terminal" evidence="16">
    <location>
        <begin position="27"/>
        <end position="204"/>
    </location>
</feature>
<keyword evidence="3 14" id="KW-0812">Transmembrane</keyword>
<comment type="subcellular location">
    <subcellularLocation>
        <location evidence="1">Endoplasmic reticulum membrane</location>
        <topology evidence="1">Multi-pass membrane protein</topology>
    </subcellularLocation>
</comment>
<dbReference type="HOGENOM" id="CLU_025947_1_0_6"/>
<name>A0A090AQM4_9GAMM</name>
<feature type="transmembrane region" description="Helical" evidence="14">
    <location>
        <begin position="99"/>
        <end position="118"/>
    </location>
</feature>
<feature type="binding site" evidence="12">
    <location>
        <position position="277"/>
    </location>
    <ligand>
        <name>Zn(2+)</name>
        <dbReference type="ChEBI" id="CHEBI:29105"/>
        <note>catalytic</note>
    </ligand>
</feature>
<evidence type="ECO:0000256" key="11">
    <source>
        <dbReference type="PIRSR" id="PIRSR627057-1"/>
    </source>
</evidence>
<feature type="domain" description="Peptidase M48" evidence="15">
    <location>
        <begin position="207"/>
        <end position="411"/>
    </location>
</feature>
<evidence type="ECO:0000256" key="9">
    <source>
        <dbReference type="ARBA" id="ARBA00023049"/>
    </source>
</evidence>
<feature type="binding site" evidence="12">
    <location>
        <position position="281"/>
    </location>
    <ligand>
        <name>Zn(2+)</name>
        <dbReference type="ChEBI" id="CHEBI:29105"/>
        <note>catalytic</note>
    </ligand>
</feature>
<comment type="similarity">
    <text evidence="13">Belongs to the peptidase M48 family.</text>
</comment>
<feature type="transmembrane region" description="Helical" evidence="14">
    <location>
        <begin position="329"/>
        <end position="350"/>
    </location>
</feature>
<dbReference type="AlphaFoldDB" id="A0A090AQM4"/>
<dbReference type="GO" id="GO:0071586">
    <property type="term" value="P:CAAX-box protein processing"/>
    <property type="evidence" value="ECO:0007669"/>
    <property type="project" value="InterPro"/>
</dbReference>
<dbReference type="PANTHER" id="PTHR10120">
    <property type="entry name" value="CAAX PRENYL PROTEASE 1"/>
    <property type="match status" value="1"/>
</dbReference>
<dbReference type="Gene3D" id="3.30.2010.10">
    <property type="entry name" value="Metalloproteases ('zincins'), catalytic domain"/>
    <property type="match status" value="1"/>
</dbReference>
<keyword evidence="18" id="KW-1185">Reference proteome</keyword>
<feature type="transmembrane region" description="Helical" evidence="14">
    <location>
        <begin position="6"/>
        <end position="23"/>
    </location>
</feature>
<protein>
    <submittedName>
        <fullName evidence="17">Peptidase M48</fullName>
    </submittedName>
</protein>
<evidence type="ECO:0000256" key="10">
    <source>
        <dbReference type="ARBA" id="ARBA00023136"/>
    </source>
</evidence>
<evidence type="ECO:0000256" key="8">
    <source>
        <dbReference type="ARBA" id="ARBA00022989"/>
    </source>
</evidence>
<dbReference type="STRING" id="40754.THII_3658"/>
<evidence type="ECO:0000256" key="3">
    <source>
        <dbReference type="ARBA" id="ARBA00022692"/>
    </source>
</evidence>
<sequence>MNEFTIVFLMVLALGTSLQFWLARRHMAHIRSHQQTVPQAFTEKITLADHQKAATYTLAKNRFGQQMLLVEVLILLLWTLGGLLNLLDQTWRSLAWPELWTGVAVLISFGLLSTLIDLPAHFYSTFRIEAQFGFNRTTPRLFFIDTFKSLFLMLLIGIPLITIVLWLIAHTGPLWWLNVWIVWLGFSLVMIWAYPTLIAPWFNQFKPLENDELKQRIETLLHRNGLTSQGIFVMDGSKRSGHGNAYFTGLGNSKRIVFFDTLLEGLNTDEIEAVLAHEIGHFKRKHLPKRLLGVASLSLVGLALLGWLIQQDWFYHGLGVTTASNYMALLLFMLVLPVFTFFLQPLLAWFSRRHEFEADDFAAQQASPLTLIQALVKLYKDNASTLTPDPLYSAFYDSHPPAPVRIAYLSSKLKPST</sequence>
<feature type="active site" evidence="11">
    <location>
        <position position="278"/>
    </location>
</feature>
<reference evidence="17 18" key="1">
    <citation type="journal article" date="2014" name="ISME J.">
        <title>Ecophysiology of Thioploca ingrica as revealed by the complete genome sequence supplemented with proteomic evidence.</title>
        <authorList>
            <person name="Kojima H."/>
            <person name="Ogura Y."/>
            <person name="Yamamoto N."/>
            <person name="Togashi T."/>
            <person name="Mori H."/>
            <person name="Watanabe T."/>
            <person name="Nemoto F."/>
            <person name="Kurokawa K."/>
            <person name="Hayashi T."/>
            <person name="Fukui M."/>
        </authorList>
    </citation>
    <scope>NUCLEOTIDE SEQUENCE [LARGE SCALE GENOMIC DNA]</scope>
</reference>
<accession>A0A090AQM4</accession>
<feature type="transmembrane region" description="Helical" evidence="14">
    <location>
        <begin position="175"/>
        <end position="194"/>
    </location>
</feature>
<feature type="binding site" evidence="12">
    <location>
        <position position="355"/>
    </location>
    <ligand>
        <name>Zn(2+)</name>
        <dbReference type="ChEBI" id="CHEBI:29105"/>
        <note>catalytic</note>
    </ligand>
</feature>
<organism evidence="17 18">
    <name type="scientific">Thioploca ingrica</name>
    <dbReference type="NCBI Taxonomy" id="40754"/>
    <lineage>
        <taxon>Bacteria</taxon>
        <taxon>Pseudomonadati</taxon>
        <taxon>Pseudomonadota</taxon>
        <taxon>Gammaproteobacteria</taxon>
        <taxon>Thiotrichales</taxon>
        <taxon>Thiotrichaceae</taxon>
        <taxon>Thioploca</taxon>
    </lineage>
</organism>
<gene>
    <name evidence="17" type="ORF">THII_3658</name>
</gene>
<evidence type="ECO:0000313" key="17">
    <source>
        <dbReference type="EMBL" id="BAP57955.1"/>
    </source>
</evidence>
<keyword evidence="5 13" id="KW-0378">Hydrolase</keyword>
<keyword evidence="10 14" id="KW-0472">Membrane</keyword>
<keyword evidence="4 12" id="KW-0479">Metal-binding</keyword>
<dbReference type="GO" id="GO:0004222">
    <property type="term" value="F:metalloendopeptidase activity"/>
    <property type="evidence" value="ECO:0007669"/>
    <property type="project" value="InterPro"/>
</dbReference>
<comment type="cofactor">
    <cofactor evidence="12 13">
        <name>Zn(2+)</name>
        <dbReference type="ChEBI" id="CHEBI:29105"/>
    </cofactor>
    <text evidence="12 13">Binds 1 zinc ion per subunit.</text>
</comment>
<feature type="transmembrane region" description="Helical" evidence="14">
    <location>
        <begin position="291"/>
        <end position="309"/>
    </location>
</feature>
<evidence type="ECO:0000256" key="14">
    <source>
        <dbReference type="SAM" id="Phobius"/>
    </source>
</evidence>
<feature type="active site" description="Proton donor" evidence="11">
    <location>
        <position position="359"/>
    </location>
</feature>